<dbReference type="Proteomes" id="UP000054937">
    <property type="component" value="Unassembled WGS sequence"/>
</dbReference>
<dbReference type="SUPFAM" id="SSF51206">
    <property type="entry name" value="cAMP-binding domain-like"/>
    <property type="match status" value="2"/>
</dbReference>
<sequence length="1215" mass="142917">MTHKKFYTGDIILKEGQESNNKLYILLKGKIGIVIKNYNNVYAKIEEEKQAKREVEIQKSMQENYKKYQKFTTEDARRINQKIIKELQRISIQKKNLKKIVKHNLYKYSLASTNYFNYKSDKNIINNIQSNGISESSQDLSSNSDSSDESEEYEENGDKVFGLTSNNLEKNPSILEYKNRQRNSLQQNSFGNTFIHSYKKNGSTTIQQQKIRQSRSSLFLPTPKDQPVLSKRLSQLLKLKEQQFKYKNQQNELQIVKKQKAIKNFQRIVNKIRSNTKVVNSFIQLRQRRIKQVQEIEEIVSSYGTIVNTLQEGQIVGEKALTADNPKDAKRNATVICLEDTDCIIMQRKDFLKIKNAYDKESITKTKLIQQLIPPFENINNKRIKYDIINYFKPCQVGKGQKLYEEDQKGDKIYLVKDGKLEITKKSLNQENLFYDENRQIKISLIDEPQIIGEELIQQEGIEGNYKYTVNALEFTNLYYLVKSDLLYRFPQDFQTYIKQACDNREQLRKIIYDKNNRQAEQKTGKLFEIDSNLKMLYYIDNHEIFSNMNEKNVEKQYKHAYHQLDNKVQKKKKNLMNQSNISQQNEKSCNNQLENIQKPQQYIPDNIDPQLYQDYVKFVYQENQKQQEIEEKYEENHEWKNQKIKSNFFANTGPSIEKYAKINFSKNQQPQIKIEIIDNKIVSNQQEKVYDFGQMKAFNKGQQQHLIAKGAIKGKKDLDYTQVKQNLKNQPLDQIKYNISAKKQKIFKKTIDMLESQQKMYSFVKPVLMENQSASTSTISDNLKEIKRNIFTQKNKSLSGQNFFKQDVKEQKNQTHLLYSKYQENSLLNKIPLCHKSQNLSSNSQLSTNHNFSSVQKTFSQNQQINQQLLKQRQQAKSQSNIFQSVSKDSEKEIENFVNNLNSKNQLAIQKSQKSSNNSLQYSYNKKQNQQQFCNKQIKFSNNNQQINEIENDKSIINLSEIQNQSKSYIQIDEINEQESINDKKSQMSQECDDNQKNKSKLQNNDVLNQLSNNTNQQLQQNSSSQRMKKIFKYIPKSAKNQRQLNASNCNQSQKICNSSQMNNNLEKQKKKLLNQSDFNLNQRKNQQKNFQAYNTKFMQYNIAFSQQEQDQTLKINKDQSVQGEISQQNSESYNENNTQDFPENTYFLNETNSQINQQDSQQNTFQRLTSKLGSNSSKHAEKFVQRFIAPQQSPEEVVEFCKVFDNNDSFIQK</sequence>
<dbReference type="InterPro" id="IPR018490">
    <property type="entry name" value="cNMP-bd_dom_sf"/>
</dbReference>
<evidence type="ECO:0000313" key="3">
    <source>
        <dbReference type="EMBL" id="KRX05855.1"/>
    </source>
</evidence>
<feature type="compositionally biased region" description="Acidic residues" evidence="1">
    <location>
        <begin position="146"/>
        <end position="155"/>
    </location>
</feature>
<evidence type="ECO:0000313" key="4">
    <source>
        <dbReference type="Proteomes" id="UP000054937"/>
    </source>
</evidence>
<evidence type="ECO:0000259" key="2">
    <source>
        <dbReference type="PROSITE" id="PS50042"/>
    </source>
</evidence>
<dbReference type="InterPro" id="IPR000595">
    <property type="entry name" value="cNMP-bd_dom"/>
</dbReference>
<feature type="domain" description="Cyclic nucleotide-binding" evidence="2">
    <location>
        <begin position="387"/>
        <end position="486"/>
    </location>
</feature>
<organism evidence="3 4">
    <name type="scientific">Pseudocohnilembus persalinus</name>
    <name type="common">Ciliate</name>
    <dbReference type="NCBI Taxonomy" id="266149"/>
    <lineage>
        <taxon>Eukaryota</taxon>
        <taxon>Sar</taxon>
        <taxon>Alveolata</taxon>
        <taxon>Ciliophora</taxon>
        <taxon>Intramacronucleata</taxon>
        <taxon>Oligohymenophorea</taxon>
        <taxon>Scuticociliatia</taxon>
        <taxon>Philasterida</taxon>
        <taxon>Pseudocohnilembidae</taxon>
        <taxon>Pseudocohnilembus</taxon>
    </lineage>
</organism>
<dbReference type="PROSITE" id="PS50042">
    <property type="entry name" value="CNMP_BINDING_3"/>
    <property type="match status" value="2"/>
</dbReference>
<accession>A0A0V0QU90</accession>
<keyword evidence="4" id="KW-1185">Reference proteome</keyword>
<reference evidence="3 4" key="1">
    <citation type="journal article" date="2015" name="Sci. Rep.">
        <title>Genome of the facultative scuticociliatosis pathogen Pseudocohnilembus persalinus provides insight into its virulence through horizontal gene transfer.</title>
        <authorList>
            <person name="Xiong J."/>
            <person name="Wang G."/>
            <person name="Cheng J."/>
            <person name="Tian M."/>
            <person name="Pan X."/>
            <person name="Warren A."/>
            <person name="Jiang C."/>
            <person name="Yuan D."/>
            <person name="Miao W."/>
        </authorList>
    </citation>
    <scope>NUCLEOTIDE SEQUENCE [LARGE SCALE GENOMIC DNA]</scope>
    <source>
        <strain evidence="3">36N120E</strain>
    </source>
</reference>
<dbReference type="Gene3D" id="2.60.120.10">
    <property type="entry name" value="Jelly Rolls"/>
    <property type="match status" value="2"/>
</dbReference>
<dbReference type="InParanoid" id="A0A0V0QU90"/>
<evidence type="ECO:0000256" key="1">
    <source>
        <dbReference type="SAM" id="MobiDB-lite"/>
    </source>
</evidence>
<dbReference type="InterPro" id="IPR014710">
    <property type="entry name" value="RmlC-like_jellyroll"/>
</dbReference>
<feature type="region of interest" description="Disordered" evidence="1">
    <location>
        <begin position="979"/>
        <end position="1000"/>
    </location>
</feature>
<name>A0A0V0QU90_PSEPJ</name>
<comment type="caution">
    <text evidence="3">The sequence shown here is derived from an EMBL/GenBank/DDBJ whole genome shotgun (WGS) entry which is preliminary data.</text>
</comment>
<dbReference type="EMBL" id="LDAU01000103">
    <property type="protein sequence ID" value="KRX05855.1"/>
    <property type="molecule type" value="Genomic_DNA"/>
</dbReference>
<feature type="region of interest" description="Disordered" evidence="1">
    <location>
        <begin position="133"/>
        <end position="165"/>
    </location>
</feature>
<dbReference type="AlphaFoldDB" id="A0A0V0QU90"/>
<dbReference type="OrthoDB" id="10687378at2759"/>
<proteinExistence type="predicted"/>
<feature type="domain" description="Cyclic nucleotide-binding" evidence="2">
    <location>
        <begin position="280"/>
        <end position="354"/>
    </location>
</feature>
<feature type="compositionally biased region" description="Low complexity" evidence="1">
    <location>
        <begin position="133"/>
        <end position="145"/>
    </location>
</feature>
<dbReference type="CDD" id="cd00038">
    <property type="entry name" value="CAP_ED"/>
    <property type="match status" value="2"/>
</dbReference>
<protein>
    <submittedName>
        <fullName evidence="3">Cyclic nucleotide-binding protein</fullName>
    </submittedName>
</protein>
<gene>
    <name evidence="3" type="ORF">PPERSA_03792</name>
</gene>